<dbReference type="EMBL" id="KI925461">
    <property type="protein sequence ID" value="ETW78606.1"/>
    <property type="molecule type" value="Genomic_DNA"/>
</dbReference>
<protein>
    <submittedName>
        <fullName evidence="2">Uncharacterized protein</fullName>
    </submittedName>
</protein>
<dbReference type="HOGENOM" id="CLU_2979359_0_0_1"/>
<evidence type="ECO:0000313" key="3">
    <source>
        <dbReference type="Proteomes" id="UP000030671"/>
    </source>
</evidence>
<sequence length="58" mass="6416">MSLSHMSNVGVRIDIALGQYEVEGGGKSSLIQVEITLFTATWTLYVYILFHPSKTTVL</sequence>
<proteinExistence type="predicted"/>
<keyword evidence="1" id="KW-0472">Membrane</keyword>
<evidence type="ECO:0000313" key="2">
    <source>
        <dbReference type="EMBL" id="ETW78606.1"/>
    </source>
</evidence>
<keyword evidence="1" id="KW-0812">Transmembrane</keyword>
<dbReference type="InParanoid" id="W4K0F0"/>
<dbReference type="KEGG" id="hir:HETIRDRAFT_324361"/>
<keyword evidence="1" id="KW-1133">Transmembrane helix</keyword>
<dbReference type="RefSeq" id="XP_009548935.1">
    <property type="nucleotide sequence ID" value="XM_009550640.1"/>
</dbReference>
<dbReference type="AlphaFoldDB" id="W4K0F0"/>
<dbReference type="GeneID" id="20671046"/>
<organism evidence="2 3">
    <name type="scientific">Heterobasidion irregulare (strain TC 32-1)</name>
    <dbReference type="NCBI Taxonomy" id="747525"/>
    <lineage>
        <taxon>Eukaryota</taxon>
        <taxon>Fungi</taxon>
        <taxon>Dikarya</taxon>
        <taxon>Basidiomycota</taxon>
        <taxon>Agaricomycotina</taxon>
        <taxon>Agaricomycetes</taxon>
        <taxon>Russulales</taxon>
        <taxon>Bondarzewiaceae</taxon>
        <taxon>Heterobasidion</taxon>
        <taxon>Heterobasidion annosum species complex</taxon>
    </lineage>
</organism>
<keyword evidence="3" id="KW-1185">Reference proteome</keyword>
<feature type="transmembrane region" description="Helical" evidence="1">
    <location>
        <begin position="30"/>
        <end position="50"/>
    </location>
</feature>
<dbReference type="Proteomes" id="UP000030671">
    <property type="component" value="Unassembled WGS sequence"/>
</dbReference>
<accession>W4K0F0</accession>
<reference evidence="2 3" key="1">
    <citation type="journal article" date="2012" name="New Phytol.">
        <title>Insight into trade-off between wood decay and parasitism from the genome of a fungal forest pathogen.</title>
        <authorList>
            <person name="Olson A."/>
            <person name="Aerts A."/>
            <person name="Asiegbu F."/>
            <person name="Belbahri L."/>
            <person name="Bouzid O."/>
            <person name="Broberg A."/>
            <person name="Canback B."/>
            <person name="Coutinho P.M."/>
            <person name="Cullen D."/>
            <person name="Dalman K."/>
            <person name="Deflorio G."/>
            <person name="van Diepen L.T."/>
            <person name="Dunand C."/>
            <person name="Duplessis S."/>
            <person name="Durling M."/>
            <person name="Gonthier P."/>
            <person name="Grimwood J."/>
            <person name="Fossdal C.G."/>
            <person name="Hansson D."/>
            <person name="Henrissat B."/>
            <person name="Hietala A."/>
            <person name="Himmelstrand K."/>
            <person name="Hoffmeister D."/>
            <person name="Hogberg N."/>
            <person name="James T.Y."/>
            <person name="Karlsson M."/>
            <person name="Kohler A."/>
            <person name="Kues U."/>
            <person name="Lee Y.H."/>
            <person name="Lin Y.C."/>
            <person name="Lind M."/>
            <person name="Lindquist E."/>
            <person name="Lombard V."/>
            <person name="Lucas S."/>
            <person name="Lunden K."/>
            <person name="Morin E."/>
            <person name="Murat C."/>
            <person name="Park J."/>
            <person name="Raffaello T."/>
            <person name="Rouze P."/>
            <person name="Salamov A."/>
            <person name="Schmutz J."/>
            <person name="Solheim H."/>
            <person name="Stahlberg J."/>
            <person name="Velez H."/>
            <person name="de Vries R.P."/>
            <person name="Wiebenga A."/>
            <person name="Woodward S."/>
            <person name="Yakovlev I."/>
            <person name="Garbelotto M."/>
            <person name="Martin F."/>
            <person name="Grigoriev I.V."/>
            <person name="Stenlid J."/>
        </authorList>
    </citation>
    <scope>NUCLEOTIDE SEQUENCE [LARGE SCALE GENOMIC DNA]</scope>
    <source>
        <strain evidence="2 3">TC 32-1</strain>
    </source>
</reference>
<name>W4K0F0_HETIT</name>
<evidence type="ECO:0000256" key="1">
    <source>
        <dbReference type="SAM" id="Phobius"/>
    </source>
</evidence>
<gene>
    <name evidence="2" type="ORF">HETIRDRAFT_324361</name>
</gene>